<evidence type="ECO:0000313" key="10">
    <source>
        <dbReference type="Proteomes" id="UP000565441"/>
    </source>
</evidence>
<gene>
    <name evidence="9" type="ORF">D9615_004174</name>
</gene>
<dbReference type="InterPro" id="IPR002016">
    <property type="entry name" value="Haem_peroxidase"/>
</dbReference>
<evidence type="ECO:0000256" key="6">
    <source>
        <dbReference type="RuleBase" id="RU004241"/>
    </source>
</evidence>
<proteinExistence type="inferred from homology"/>
<organism evidence="9 10">
    <name type="scientific">Tricholomella constricta</name>
    <dbReference type="NCBI Taxonomy" id="117010"/>
    <lineage>
        <taxon>Eukaryota</taxon>
        <taxon>Fungi</taxon>
        <taxon>Dikarya</taxon>
        <taxon>Basidiomycota</taxon>
        <taxon>Agaricomycotina</taxon>
        <taxon>Agaricomycetes</taxon>
        <taxon>Agaricomycetidae</taxon>
        <taxon>Agaricales</taxon>
        <taxon>Tricholomatineae</taxon>
        <taxon>Lyophyllaceae</taxon>
        <taxon>Tricholomella</taxon>
    </lineage>
</organism>
<keyword evidence="4 7" id="KW-0560">Oxidoreductase</keyword>
<keyword evidence="5" id="KW-0408">Iron</keyword>
<sequence>MLHSHFILLLGLAAACLADDYRWPSPRYDHLEALLYEGRRSDGSSLSSIVHPCRPRPDTNASIAAEWLRFAFHDMSTHDVTDGSGGLDGSIVYELSREENFGAGFTSTLSDFEVYPNKYVSRADVIAIGAIFGVSTCGGPIIPFRGGRVDAWKAGPSGVPEPQQDLQTHKDMFTRQGFTTSEMIQLVACGHTMGGVRSTFFPALVPPGPDPLTPKIVNFDTTTEFDNVVVTQYLDGTTQNPLVVDSNKTMVSDLRIFSADSNDTMRSMSSAESFTSTCQNMLERMINVVPHGVVLTNEITLLPAKVHDVQLTFEREKFVFKAAFRLLQALNTPVNKQRTVKILWCDRHGNNKDCKGNTRTSMPASTFEEDPNLSPVTQSQGYSFINYNFVIPVDASASISKFWFEVDENDGKGATSYKNSGDGYFVEQDQILFVPTLSRTALVHNSTLERRGGGSPITGLVKQYTLVAAVRDGSNPSRVYMDVLDVAISGFPFPLNTTIDLQLNTSLTPTQGYSFYSGIIADTGFQLTVDIHNIAEDGTKYTEDFKQTTDLDNTPYVAPTNVTNTGKSPASSAWRLMDDLHIARLTVGTALIVGAMLGTLL</sequence>
<dbReference type="GO" id="GO:0000302">
    <property type="term" value="P:response to reactive oxygen species"/>
    <property type="evidence" value="ECO:0007669"/>
    <property type="project" value="TreeGrafter"/>
</dbReference>
<dbReference type="InterPro" id="IPR010255">
    <property type="entry name" value="Haem_peroxidase_sf"/>
</dbReference>
<dbReference type="GO" id="GO:0020037">
    <property type="term" value="F:heme binding"/>
    <property type="evidence" value="ECO:0007669"/>
    <property type="project" value="UniProtKB-UniRule"/>
</dbReference>
<comment type="caution">
    <text evidence="9">The sequence shown here is derived from an EMBL/GenBank/DDBJ whole genome shotgun (WGS) entry which is preliminary data.</text>
</comment>
<evidence type="ECO:0000256" key="2">
    <source>
        <dbReference type="ARBA" id="ARBA00022617"/>
    </source>
</evidence>
<keyword evidence="2" id="KW-0349">Heme</keyword>
<dbReference type="GO" id="GO:0034599">
    <property type="term" value="P:cellular response to oxidative stress"/>
    <property type="evidence" value="ECO:0007669"/>
    <property type="project" value="InterPro"/>
</dbReference>
<name>A0A8H5HD23_9AGAR</name>
<dbReference type="Gene3D" id="1.10.520.10">
    <property type="match status" value="1"/>
</dbReference>
<evidence type="ECO:0000256" key="4">
    <source>
        <dbReference type="ARBA" id="ARBA00023002"/>
    </source>
</evidence>
<evidence type="ECO:0000256" key="3">
    <source>
        <dbReference type="ARBA" id="ARBA00022723"/>
    </source>
</evidence>
<evidence type="ECO:0000256" key="1">
    <source>
        <dbReference type="ARBA" id="ARBA00022559"/>
    </source>
</evidence>
<dbReference type="GO" id="GO:0046872">
    <property type="term" value="F:metal ion binding"/>
    <property type="evidence" value="ECO:0007669"/>
    <property type="project" value="UniProtKB-UniRule"/>
</dbReference>
<reference evidence="9 10" key="1">
    <citation type="journal article" date="2020" name="ISME J.">
        <title>Uncovering the hidden diversity of litter-decomposition mechanisms in mushroom-forming fungi.</title>
        <authorList>
            <person name="Floudas D."/>
            <person name="Bentzer J."/>
            <person name="Ahren D."/>
            <person name="Johansson T."/>
            <person name="Persson P."/>
            <person name="Tunlid A."/>
        </authorList>
    </citation>
    <scope>NUCLEOTIDE SEQUENCE [LARGE SCALE GENOMIC DNA]</scope>
    <source>
        <strain evidence="9 10">CBS 661.87</strain>
    </source>
</reference>
<dbReference type="OrthoDB" id="5985073at2759"/>
<keyword evidence="3" id="KW-0479">Metal-binding</keyword>
<dbReference type="SUPFAM" id="SSF48113">
    <property type="entry name" value="Heme-dependent peroxidases"/>
    <property type="match status" value="1"/>
</dbReference>
<dbReference type="Gene3D" id="1.10.420.10">
    <property type="entry name" value="Peroxidase, domain 2"/>
    <property type="match status" value="1"/>
</dbReference>
<dbReference type="PROSITE" id="PS50873">
    <property type="entry name" value="PEROXIDASE_4"/>
    <property type="match status" value="1"/>
</dbReference>
<protein>
    <recommendedName>
        <fullName evidence="7">Peroxidase</fullName>
        <ecNumber evidence="7">1.11.1.-</ecNumber>
    </recommendedName>
</protein>
<evidence type="ECO:0000259" key="8">
    <source>
        <dbReference type="PROSITE" id="PS50873"/>
    </source>
</evidence>
<dbReference type="GO" id="GO:0004601">
    <property type="term" value="F:peroxidase activity"/>
    <property type="evidence" value="ECO:0007669"/>
    <property type="project" value="UniProtKB-KW"/>
</dbReference>
<dbReference type="PANTHER" id="PTHR31356">
    <property type="entry name" value="THYLAKOID LUMENAL 29 KDA PROTEIN, CHLOROPLASTIC-RELATED"/>
    <property type="match status" value="1"/>
</dbReference>
<dbReference type="EC" id="1.11.1.-" evidence="7"/>
<keyword evidence="7" id="KW-0732">Signal</keyword>
<dbReference type="AlphaFoldDB" id="A0A8H5HD23"/>
<comment type="similarity">
    <text evidence="6">Belongs to the peroxidase family.</text>
</comment>
<dbReference type="Pfam" id="PF00141">
    <property type="entry name" value="peroxidase"/>
    <property type="match status" value="1"/>
</dbReference>
<evidence type="ECO:0000256" key="7">
    <source>
        <dbReference type="RuleBase" id="RU363051"/>
    </source>
</evidence>
<evidence type="ECO:0000313" key="9">
    <source>
        <dbReference type="EMBL" id="KAF5381072.1"/>
    </source>
</evidence>
<dbReference type="PANTHER" id="PTHR31356:SF53">
    <property type="entry name" value="HEME PEROXIDASE"/>
    <property type="match status" value="1"/>
</dbReference>
<dbReference type="Proteomes" id="UP000565441">
    <property type="component" value="Unassembled WGS sequence"/>
</dbReference>
<dbReference type="EMBL" id="JAACJP010000012">
    <property type="protein sequence ID" value="KAF5381072.1"/>
    <property type="molecule type" value="Genomic_DNA"/>
</dbReference>
<keyword evidence="1 7" id="KW-0575">Peroxidase</keyword>
<dbReference type="GO" id="GO:0042744">
    <property type="term" value="P:hydrogen peroxide catabolic process"/>
    <property type="evidence" value="ECO:0007669"/>
    <property type="project" value="TreeGrafter"/>
</dbReference>
<evidence type="ECO:0000256" key="5">
    <source>
        <dbReference type="ARBA" id="ARBA00023004"/>
    </source>
</evidence>
<feature type="chain" id="PRO_5034263686" description="Peroxidase" evidence="7">
    <location>
        <begin position="19"/>
        <end position="601"/>
    </location>
</feature>
<keyword evidence="10" id="KW-1185">Reference proteome</keyword>
<accession>A0A8H5HD23</accession>
<feature type="domain" description="Plant heme peroxidase family profile" evidence="8">
    <location>
        <begin position="30"/>
        <end position="271"/>
    </location>
</feature>
<dbReference type="InterPro" id="IPR044831">
    <property type="entry name" value="Ccp1-like"/>
</dbReference>
<dbReference type="PRINTS" id="PR00458">
    <property type="entry name" value="PEROXIDASE"/>
</dbReference>
<feature type="signal peptide" evidence="7">
    <location>
        <begin position="1"/>
        <end position="18"/>
    </location>
</feature>